<evidence type="ECO:0000313" key="2">
    <source>
        <dbReference type="Proteomes" id="UP001500305"/>
    </source>
</evidence>
<accession>A0ABN3DK57</accession>
<gene>
    <name evidence="1" type="ORF">GCM10010430_13780</name>
</gene>
<keyword evidence="2" id="KW-1185">Reference proteome</keyword>
<protein>
    <submittedName>
        <fullName evidence="1">Uncharacterized protein</fullName>
    </submittedName>
</protein>
<dbReference type="Proteomes" id="UP001500305">
    <property type="component" value="Unassembled WGS sequence"/>
</dbReference>
<proteinExistence type="predicted"/>
<comment type="caution">
    <text evidence="1">The sequence shown here is derived from an EMBL/GenBank/DDBJ whole genome shotgun (WGS) entry which is preliminary data.</text>
</comment>
<dbReference type="RefSeq" id="WP_344635318.1">
    <property type="nucleotide sequence ID" value="NZ_BAAATR010000004.1"/>
</dbReference>
<sequence length="49" mass="5588">MAGADAGGDPALRALRADADFDTYWTWHEKQEFARNHQARYRDHLTLAA</sequence>
<name>A0ABN3DK57_9ACTN</name>
<organism evidence="1 2">
    <name type="scientific">Kitasatospora cystarginea</name>
    <dbReference type="NCBI Taxonomy" id="58350"/>
    <lineage>
        <taxon>Bacteria</taxon>
        <taxon>Bacillati</taxon>
        <taxon>Actinomycetota</taxon>
        <taxon>Actinomycetes</taxon>
        <taxon>Kitasatosporales</taxon>
        <taxon>Streptomycetaceae</taxon>
        <taxon>Kitasatospora</taxon>
    </lineage>
</organism>
<dbReference type="EMBL" id="BAAATR010000004">
    <property type="protein sequence ID" value="GAA2234286.1"/>
    <property type="molecule type" value="Genomic_DNA"/>
</dbReference>
<reference evidence="1 2" key="1">
    <citation type="journal article" date="2019" name="Int. J. Syst. Evol. Microbiol.">
        <title>The Global Catalogue of Microorganisms (GCM) 10K type strain sequencing project: providing services to taxonomists for standard genome sequencing and annotation.</title>
        <authorList>
            <consortium name="The Broad Institute Genomics Platform"/>
            <consortium name="The Broad Institute Genome Sequencing Center for Infectious Disease"/>
            <person name="Wu L."/>
            <person name="Ma J."/>
        </authorList>
    </citation>
    <scope>NUCLEOTIDE SEQUENCE [LARGE SCALE GENOMIC DNA]</scope>
    <source>
        <strain evidence="1 2">JCM 7356</strain>
    </source>
</reference>
<evidence type="ECO:0000313" key="1">
    <source>
        <dbReference type="EMBL" id="GAA2234286.1"/>
    </source>
</evidence>